<dbReference type="Proteomes" id="UP001300692">
    <property type="component" value="Unassembled WGS sequence"/>
</dbReference>
<dbReference type="Gene3D" id="1.50.10.10">
    <property type="match status" value="1"/>
</dbReference>
<dbReference type="PANTHER" id="PTHR36845:SF1">
    <property type="entry name" value="HYDROLASE, PUTATIVE (AFU_ORTHOLOGUE AFUA_7G05090)-RELATED"/>
    <property type="match status" value="1"/>
</dbReference>
<organism evidence="3 4">
    <name type="scientific">Reichenbachiella ulvae</name>
    <dbReference type="NCBI Taxonomy" id="2980104"/>
    <lineage>
        <taxon>Bacteria</taxon>
        <taxon>Pseudomonadati</taxon>
        <taxon>Bacteroidota</taxon>
        <taxon>Cytophagia</taxon>
        <taxon>Cytophagales</taxon>
        <taxon>Reichenbachiellaceae</taxon>
        <taxon>Reichenbachiella</taxon>
    </lineage>
</organism>
<comment type="caution">
    <text evidence="3">The sequence shown here is derived from an EMBL/GenBank/DDBJ whole genome shotgun (WGS) entry which is preliminary data.</text>
</comment>
<proteinExistence type="inferred from homology"/>
<comment type="similarity">
    <text evidence="2">Belongs to the glycosyl hydrolase 88 family.</text>
</comment>
<dbReference type="EMBL" id="JAOYOD010000001">
    <property type="protein sequence ID" value="MCV9387375.1"/>
    <property type="molecule type" value="Genomic_DNA"/>
</dbReference>
<reference evidence="3 4" key="1">
    <citation type="submission" date="2022-10" db="EMBL/GenBank/DDBJ databases">
        <title>Comparative genomics and taxonomic characterization of three novel marine species of genus Reichenbachiella exhibiting antioxidant and polysaccharide degradation activities.</title>
        <authorList>
            <person name="Muhammad N."/>
            <person name="Lee Y.-J."/>
            <person name="Ko J."/>
            <person name="Kim S.-G."/>
        </authorList>
    </citation>
    <scope>NUCLEOTIDE SEQUENCE [LARGE SCALE GENOMIC DNA]</scope>
    <source>
        <strain evidence="3 4">ABR2-5</strain>
    </source>
</reference>
<dbReference type="InterPro" id="IPR012341">
    <property type="entry name" value="6hp_glycosidase-like_sf"/>
</dbReference>
<name>A0ABT3CV76_9BACT</name>
<dbReference type="PROSITE" id="PS51257">
    <property type="entry name" value="PROKAR_LIPOPROTEIN"/>
    <property type="match status" value="1"/>
</dbReference>
<dbReference type="GO" id="GO:0016787">
    <property type="term" value="F:hydrolase activity"/>
    <property type="evidence" value="ECO:0007669"/>
    <property type="project" value="UniProtKB-KW"/>
</dbReference>
<dbReference type="RefSeq" id="WP_264138200.1">
    <property type="nucleotide sequence ID" value="NZ_JAOYOD010000001.1"/>
</dbReference>
<evidence type="ECO:0000256" key="2">
    <source>
        <dbReference type="ARBA" id="ARBA00038358"/>
    </source>
</evidence>
<evidence type="ECO:0000313" key="4">
    <source>
        <dbReference type="Proteomes" id="UP001300692"/>
    </source>
</evidence>
<dbReference type="InterPro" id="IPR008928">
    <property type="entry name" value="6-hairpin_glycosidase_sf"/>
</dbReference>
<keyword evidence="1 3" id="KW-0378">Hydrolase</keyword>
<sequence>MSRILREFLSYGLIIFLGLSCTPKEEKKLNVDQILQESAEQYSYMSSLLEEDRFPTTYENGKLKSSRSDWWCSGFYPGTLLYLYEATQNPELLAEVKRILVPLEKEKNNTGTHDLGFMMFCSFGNAHRISPADSLKEIIRTSSVSLSTRFDPAIGCIRSWDPAPWNSKWQYPVIIDNMMNLEMLLWSAAEFNIDSLKQIAVTHADTTLKNHFRKDFSSYHVVSYDTLTGQVEMKNTDQGYADESSWARGQAWGLYGYTVMYRYTKDPKYLTQATGIADYILNHPNLPADKVPYWDFNAPDIPEADRDASAAAIMASALLELTDLAKNKEYFVAAEQMLSTLSSEVYRGAPQTNGGFILKHSVGNMPDGNEVDVPLSYADYYYVEALMRYKNRKSKES</sequence>
<accession>A0ABT3CV76</accession>
<dbReference type="InterPro" id="IPR052369">
    <property type="entry name" value="UG_Glycosaminoglycan_Hydrolase"/>
</dbReference>
<gene>
    <name evidence="3" type="ORF">N7U62_11915</name>
</gene>
<evidence type="ECO:0000313" key="3">
    <source>
        <dbReference type="EMBL" id="MCV9387375.1"/>
    </source>
</evidence>
<evidence type="ECO:0000256" key="1">
    <source>
        <dbReference type="ARBA" id="ARBA00022801"/>
    </source>
</evidence>
<dbReference type="PANTHER" id="PTHR36845">
    <property type="entry name" value="HYDROLASE, PUTATIVE (AFU_ORTHOLOGUE AFUA_7G05090)-RELATED"/>
    <property type="match status" value="1"/>
</dbReference>
<dbReference type="SUPFAM" id="SSF48208">
    <property type="entry name" value="Six-hairpin glycosidases"/>
    <property type="match status" value="1"/>
</dbReference>
<keyword evidence="4" id="KW-1185">Reference proteome</keyword>
<protein>
    <submittedName>
        <fullName evidence="3">Glycoside hydrolase family 88 protein</fullName>
    </submittedName>
</protein>